<dbReference type="InterPro" id="IPR024932">
    <property type="entry name" value="ApbE"/>
</dbReference>
<reference evidence="12" key="2">
    <citation type="submission" date="2020-09" db="EMBL/GenBank/DDBJ databases">
        <authorList>
            <person name="Sun Q."/>
            <person name="Kim S."/>
        </authorList>
    </citation>
    <scope>NUCLEOTIDE SEQUENCE</scope>
    <source>
        <strain evidence="12">KCTC 12113</strain>
    </source>
</reference>
<evidence type="ECO:0000256" key="3">
    <source>
        <dbReference type="ARBA" id="ARBA00022630"/>
    </source>
</evidence>
<feature type="binding site" evidence="11">
    <location>
        <position position="252"/>
    </location>
    <ligand>
        <name>Mg(2+)</name>
        <dbReference type="ChEBI" id="CHEBI:18420"/>
    </ligand>
</feature>
<feature type="binding site" evidence="11">
    <location>
        <position position="140"/>
    </location>
    <ligand>
        <name>Mg(2+)</name>
        <dbReference type="ChEBI" id="CHEBI:18420"/>
    </ligand>
</feature>
<comment type="cofactor">
    <cofactor evidence="11">
        <name>Mg(2+)</name>
        <dbReference type="ChEBI" id="CHEBI:18420"/>
    </cofactor>
    <cofactor evidence="11">
        <name>Mn(2+)</name>
        <dbReference type="ChEBI" id="CHEBI:29035"/>
    </cofactor>
    <text evidence="11">Magnesium. Can also use manganese.</text>
</comment>
<keyword evidence="3 10" id="KW-0285">Flavoprotein</keyword>
<evidence type="ECO:0000256" key="7">
    <source>
        <dbReference type="ARBA" id="ARBA00022842"/>
    </source>
</evidence>
<gene>
    <name evidence="12" type="ORF">GCM10007383_10950</name>
</gene>
<evidence type="ECO:0000256" key="11">
    <source>
        <dbReference type="PIRSR" id="PIRSR006268-2"/>
    </source>
</evidence>
<evidence type="ECO:0000313" key="12">
    <source>
        <dbReference type="EMBL" id="GGW27386.1"/>
    </source>
</evidence>
<dbReference type="PANTHER" id="PTHR30040:SF2">
    <property type="entry name" value="FAD:PROTEIN FMN TRANSFERASE"/>
    <property type="match status" value="1"/>
</dbReference>
<accession>A0A918IQN0</accession>
<sequence length="296" mass="32317">MGSKFDITVVADNEEMGYINIEEAISEIERIDKMLYAGDQNSETHLINSNAGIKPVKVSYEMFRLIERTIEISKLTNGAFDISQEGMDVVWDFKSNVDNESIKDELSLSLTNVGYQNIVLNAKDLTVFLKKKGVKIGFGAIAKGYAVDKAKELLVRKQVLGGAINGAGDFTTWGVKANGEKWMIGIANPVGFAKMFSWIPVLESSVSTTESCNDFVPLENTRFSSVLDPRTGYPAVGVNRVSVFSKSAELCDALSTAVFVLGVERGLAIISQLDGTEVIIVDNNNVMHKTEGILLD</sequence>
<dbReference type="PANTHER" id="PTHR30040">
    <property type="entry name" value="THIAMINE BIOSYNTHESIS LIPOPROTEIN APBE"/>
    <property type="match status" value="1"/>
</dbReference>
<protein>
    <recommendedName>
        <fullName evidence="2 10">FAD:protein FMN transferase</fullName>
        <ecNumber evidence="1 10">2.7.1.180</ecNumber>
    </recommendedName>
    <alternativeName>
        <fullName evidence="8 10">Flavin transferase</fullName>
    </alternativeName>
</protein>
<keyword evidence="6 10" id="KW-0274">FAD</keyword>
<comment type="caution">
    <text evidence="12">The sequence shown here is derived from an EMBL/GenBank/DDBJ whole genome shotgun (WGS) entry which is preliminary data.</text>
</comment>
<evidence type="ECO:0000256" key="9">
    <source>
        <dbReference type="ARBA" id="ARBA00048540"/>
    </source>
</evidence>
<evidence type="ECO:0000256" key="1">
    <source>
        <dbReference type="ARBA" id="ARBA00011955"/>
    </source>
</evidence>
<organism evidence="12 13">
    <name type="scientific">Arenibacter certesii</name>
    <dbReference type="NCBI Taxonomy" id="228955"/>
    <lineage>
        <taxon>Bacteria</taxon>
        <taxon>Pseudomonadati</taxon>
        <taxon>Bacteroidota</taxon>
        <taxon>Flavobacteriia</taxon>
        <taxon>Flavobacteriales</taxon>
        <taxon>Flavobacteriaceae</taxon>
        <taxon>Arenibacter</taxon>
    </lineage>
</organism>
<keyword evidence="7 10" id="KW-0460">Magnesium</keyword>
<dbReference type="Gene3D" id="3.10.520.10">
    <property type="entry name" value="ApbE-like domains"/>
    <property type="match status" value="1"/>
</dbReference>
<dbReference type="PIRSF" id="PIRSF006268">
    <property type="entry name" value="ApbE"/>
    <property type="match status" value="1"/>
</dbReference>
<feature type="binding site" evidence="11">
    <location>
        <position position="256"/>
    </location>
    <ligand>
        <name>Mg(2+)</name>
        <dbReference type="ChEBI" id="CHEBI:18420"/>
    </ligand>
</feature>
<keyword evidence="4 10" id="KW-0808">Transferase</keyword>
<evidence type="ECO:0000256" key="8">
    <source>
        <dbReference type="ARBA" id="ARBA00031306"/>
    </source>
</evidence>
<evidence type="ECO:0000256" key="2">
    <source>
        <dbReference type="ARBA" id="ARBA00016337"/>
    </source>
</evidence>
<dbReference type="EC" id="2.7.1.180" evidence="1 10"/>
<comment type="catalytic activity">
    <reaction evidence="9 10">
        <text>L-threonyl-[protein] + FAD = FMN-L-threonyl-[protein] + AMP + H(+)</text>
        <dbReference type="Rhea" id="RHEA:36847"/>
        <dbReference type="Rhea" id="RHEA-COMP:11060"/>
        <dbReference type="Rhea" id="RHEA-COMP:11061"/>
        <dbReference type="ChEBI" id="CHEBI:15378"/>
        <dbReference type="ChEBI" id="CHEBI:30013"/>
        <dbReference type="ChEBI" id="CHEBI:57692"/>
        <dbReference type="ChEBI" id="CHEBI:74257"/>
        <dbReference type="ChEBI" id="CHEBI:456215"/>
        <dbReference type="EC" id="2.7.1.180"/>
    </reaction>
</comment>
<keyword evidence="13" id="KW-1185">Reference proteome</keyword>
<keyword evidence="5 10" id="KW-0479">Metal-binding</keyword>
<dbReference type="EMBL" id="BMWP01000005">
    <property type="protein sequence ID" value="GGW27386.1"/>
    <property type="molecule type" value="Genomic_DNA"/>
</dbReference>
<evidence type="ECO:0000256" key="5">
    <source>
        <dbReference type="ARBA" id="ARBA00022723"/>
    </source>
</evidence>
<dbReference type="GO" id="GO:0046872">
    <property type="term" value="F:metal ion binding"/>
    <property type="evidence" value="ECO:0007669"/>
    <property type="project" value="UniProtKB-UniRule"/>
</dbReference>
<name>A0A918IQN0_9FLAO</name>
<dbReference type="GO" id="GO:0016740">
    <property type="term" value="F:transferase activity"/>
    <property type="evidence" value="ECO:0007669"/>
    <property type="project" value="UniProtKB-UniRule"/>
</dbReference>
<dbReference type="Pfam" id="PF02424">
    <property type="entry name" value="ApbE"/>
    <property type="match status" value="1"/>
</dbReference>
<proteinExistence type="inferred from homology"/>
<reference evidence="12" key="1">
    <citation type="journal article" date="2014" name="Int. J. Syst. Evol. Microbiol.">
        <title>Complete genome sequence of Corynebacterium casei LMG S-19264T (=DSM 44701T), isolated from a smear-ripened cheese.</title>
        <authorList>
            <consortium name="US DOE Joint Genome Institute (JGI-PGF)"/>
            <person name="Walter F."/>
            <person name="Albersmeier A."/>
            <person name="Kalinowski J."/>
            <person name="Ruckert C."/>
        </authorList>
    </citation>
    <scope>NUCLEOTIDE SEQUENCE</scope>
    <source>
        <strain evidence="12">KCTC 12113</strain>
    </source>
</reference>
<evidence type="ECO:0000256" key="4">
    <source>
        <dbReference type="ARBA" id="ARBA00022679"/>
    </source>
</evidence>
<evidence type="ECO:0000256" key="10">
    <source>
        <dbReference type="PIRNR" id="PIRNR006268"/>
    </source>
</evidence>
<dbReference type="InterPro" id="IPR003374">
    <property type="entry name" value="ApbE-like_sf"/>
</dbReference>
<evidence type="ECO:0000313" key="13">
    <source>
        <dbReference type="Proteomes" id="UP000634668"/>
    </source>
</evidence>
<comment type="similarity">
    <text evidence="10">Belongs to the ApbE family.</text>
</comment>
<evidence type="ECO:0000256" key="6">
    <source>
        <dbReference type="ARBA" id="ARBA00022827"/>
    </source>
</evidence>
<dbReference type="SUPFAM" id="SSF143631">
    <property type="entry name" value="ApbE-like"/>
    <property type="match status" value="1"/>
</dbReference>
<dbReference type="AlphaFoldDB" id="A0A918IQN0"/>
<dbReference type="Proteomes" id="UP000634668">
    <property type="component" value="Unassembled WGS sequence"/>
</dbReference>